<evidence type="ECO:0000256" key="3">
    <source>
        <dbReference type="SAM" id="MobiDB-lite"/>
    </source>
</evidence>
<feature type="region of interest" description="Disordered" evidence="3">
    <location>
        <begin position="352"/>
        <end position="396"/>
    </location>
</feature>
<dbReference type="InterPro" id="IPR013766">
    <property type="entry name" value="Thioredoxin_domain"/>
</dbReference>
<dbReference type="PANTHER" id="PTHR45672">
    <property type="entry name" value="PROTEIN DISULFIDE-ISOMERASE C17H9.14C-RELATED"/>
    <property type="match status" value="1"/>
</dbReference>
<feature type="compositionally biased region" description="Low complexity" evidence="3">
    <location>
        <begin position="375"/>
        <end position="384"/>
    </location>
</feature>
<dbReference type="InterPro" id="IPR036249">
    <property type="entry name" value="Thioredoxin-like_sf"/>
</dbReference>
<accession>A0AAD5TWA2</accession>
<name>A0AAD5TWA2_9FUNG</name>
<dbReference type="EMBL" id="JADGJW010000867">
    <property type="protein sequence ID" value="KAJ3210908.1"/>
    <property type="molecule type" value="Genomic_DNA"/>
</dbReference>
<keyword evidence="7" id="KW-1185">Reference proteome</keyword>
<keyword evidence="2 4" id="KW-0732">Signal</keyword>
<organism evidence="6 7">
    <name type="scientific">Clydaea vesicula</name>
    <dbReference type="NCBI Taxonomy" id="447962"/>
    <lineage>
        <taxon>Eukaryota</taxon>
        <taxon>Fungi</taxon>
        <taxon>Fungi incertae sedis</taxon>
        <taxon>Chytridiomycota</taxon>
        <taxon>Chytridiomycota incertae sedis</taxon>
        <taxon>Chytridiomycetes</taxon>
        <taxon>Lobulomycetales</taxon>
        <taxon>Lobulomycetaceae</taxon>
        <taxon>Clydaea</taxon>
    </lineage>
</organism>
<dbReference type="Pfam" id="PF00085">
    <property type="entry name" value="Thioredoxin"/>
    <property type="match status" value="1"/>
</dbReference>
<reference evidence="6" key="1">
    <citation type="submission" date="2020-05" db="EMBL/GenBank/DDBJ databases">
        <title>Phylogenomic resolution of chytrid fungi.</title>
        <authorList>
            <person name="Stajich J.E."/>
            <person name="Amses K."/>
            <person name="Simmons R."/>
            <person name="Seto K."/>
            <person name="Myers J."/>
            <person name="Bonds A."/>
            <person name="Quandt C.A."/>
            <person name="Barry K."/>
            <person name="Liu P."/>
            <person name="Grigoriev I."/>
            <person name="Longcore J.E."/>
            <person name="James T.Y."/>
        </authorList>
    </citation>
    <scope>NUCLEOTIDE SEQUENCE</scope>
    <source>
        <strain evidence="6">JEL0476</strain>
    </source>
</reference>
<evidence type="ECO:0000259" key="5">
    <source>
        <dbReference type="Pfam" id="PF00085"/>
    </source>
</evidence>
<dbReference type="PANTHER" id="PTHR45672:SF3">
    <property type="entry name" value="THIOREDOXIN DOMAIN-CONTAINING PROTEIN 5"/>
    <property type="match status" value="1"/>
</dbReference>
<evidence type="ECO:0000313" key="7">
    <source>
        <dbReference type="Proteomes" id="UP001211065"/>
    </source>
</evidence>
<dbReference type="Proteomes" id="UP001211065">
    <property type="component" value="Unassembled WGS sequence"/>
</dbReference>
<dbReference type="GO" id="GO:0005783">
    <property type="term" value="C:endoplasmic reticulum"/>
    <property type="evidence" value="ECO:0007669"/>
    <property type="project" value="TreeGrafter"/>
</dbReference>
<feature type="domain" description="Thioredoxin" evidence="5">
    <location>
        <begin position="65"/>
        <end position="122"/>
    </location>
</feature>
<dbReference type="CDD" id="cd02961">
    <property type="entry name" value="PDI_a_family"/>
    <property type="match status" value="1"/>
</dbReference>
<dbReference type="AlphaFoldDB" id="A0AAD5TWA2"/>
<comment type="similarity">
    <text evidence="1">Belongs to the protein disulfide isomerase family.</text>
</comment>
<feature type="region of interest" description="Disordered" evidence="3">
    <location>
        <begin position="165"/>
        <end position="196"/>
    </location>
</feature>
<protein>
    <recommendedName>
        <fullName evidence="5">Thioredoxin domain-containing protein</fullName>
    </recommendedName>
</protein>
<feature type="compositionally biased region" description="Low complexity" evidence="3">
    <location>
        <begin position="175"/>
        <end position="196"/>
    </location>
</feature>
<gene>
    <name evidence="6" type="ORF">HK099_008149</name>
</gene>
<proteinExistence type="inferred from homology"/>
<dbReference type="Gene3D" id="3.40.30.10">
    <property type="entry name" value="Glutaredoxin"/>
    <property type="match status" value="1"/>
</dbReference>
<dbReference type="GO" id="GO:0006457">
    <property type="term" value="P:protein folding"/>
    <property type="evidence" value="ECO:0007669"/>
    <property type="project" value="TreeGrafter"/>
</dbReference>
<comment type="caution">
    <text evidence="6">The sequence shown here is derived from an EMBL/GenBank/DDBJ whole genome shotgun (WGS) entry which is preliminary data.</text>
</comment>
<sequence length="540" mass="62164">MKFLQFFLFLSLSLFVFSQISETRNSEDPKTTNEKKKLTREEMLELASKLDKELFHLSHEDFAKKRLIPKWHKLQKKVFENLSSEYKFKVAKVDCTQDEEFCGKYGVDAYPTIILYIYGFKVVANVKKSQHVKNREAGVFFHPKFLRGRKDLLPEIRRKVTVKKKPSQIKTKLANNTNSYNSPTVPNSSNSFNSPTVVSNPNSLSVLNNSVNMDLLSPITHQVQIRNQNYTPSVNGDFENHHLNTPNAIQNQNLYTQHSNLLMPLPKKNNYNTVISQQNILRNEFQLNNNPMHNDQINDNFFSSNNQTQASSIPYVSSGISFNHQTYGSPPASPMVSSPDVVGYVKNLNMQQQSPANVTTPPLSGSYDSHRRSNPIPIGPISSSYNENKRSAPYNRRRSSYLSTVVGSPIFNLSPDPSSMDLNVSSSYPIQHNDNYREEFLNYFDILNNNQHQNHNNNHLQQQQQSLQQPFDLKNHHQSFSFNEACNDMYNKFNVNHPNQQQQSNYRFSQQVSPPTNNNSEQQILTMFGKESFDSTYNFF</sequence>
<evidence type="ECO:0000256" key="2">
    <source>
        <dbReference type="ARBA" id="ARBA00022729"/>
    </source>
</evidence>
<feature type="signal peptide" evidence="4">
    <location>
        <begin position="1"/>
        <end position="18"/>
    </location>
</feature>
<dbReference type="InterPro" id="IPR051063">
    <property type="entry name" value="PDI"/>
</dbReference>
<feature type="chain" id="PRO_5042225887" description="Thioredoxin domain-containing protein" evidence="4">
    <location>
        <begin position="19"/>
        <end position="540"/>
    </location>
</feature>
<dbReference type="GO" id="GO:0003756">
    <property type="term" value="F:protein disulfide isomerase activity"/>
    <property type="evidence" value="ECO:0007669"/>
    <property type="project" value="TreeGrafter"/>
</dbReference>
<evidence type="ECO:0000256" key="1">
    <source>
        <dbReference type="ARBA" id="ARBA00006347"/>
    </source>
</evidence>
<evidence type="ECO:0000256" key="4">
    <source>
        <dbReference type="SAM" id="SignalP"/>
    </source>
</evidence>
<feature type="compositionally biased region" description="Polar residues" evidence="3">
    <location>
        <begin position="352"/>
        <end position="367"/>
    </location>
</feature>
<evidence type="ECO:0000313" key="6">
    <source>
        <dbReference type="EMBL" id="KAJ3210908.1"/>
    </source>
</evidence>
<dbReference type="SUPFAM" id="SSF52833">
    <property type="entry name" value="Thioredoxin-like"/>
    <property type="match status" value="1"/>
</dbReference>